<dbReference type="InterPro" id="IPR019553">
    <property type="entry name" value="Spider_toxin_CSTX_knottin"/>
</dbReference>
<comment type="subcellular location">
    <subcellularLocation>
        <location evidence="2">Secreted</location>
    </subcellularLocation>
    <subcellularLocation>
        <location evidence="1">Target cell membrane</location>
    </subcellularLocation>
</comment>
<evidence type="ECO:0000256" key="5">
    <source>
        <dbReference type="ARBA" id="ARBA00022656"/>
    </source>
</evidence>
<keyword evidence="6" id="KW-0528">Neurotoxin</keyword>
<dbReference type="PROSITE" id="PS60029">
    <property type="entry name" value="SPIDER_CSTX"/>
    <property type="match status" value="1"/>
</dbReference>
<feature type="chain" id="PRO_5036362264" evidence="10">
    <location>
        <begin position="21"/>
        <end position="115"/>
    </location>
</feature>
<dbReference type="GO" id="GO:0044218">
    <property type="term" value="C:other organism cell membrane"/>
    <property type="evidence" value="ECO:0007669"/>
    <property type="project" value="UniProtKB-KW"/>
</dbReference>
<evidence type="ECO:0000313" key="12">
    <source>
        <dbReference type="EMBL" id="QDC23102.1"/>
    </source>
</evidence>
<evidence type="ECO:0000256" key="10">
    <source>
        <dbReference type="SAM" id="SignalP"/>
    </source>
</evidence>
<keyword evidence="8" id="KW-1015">Disulfide bond</keyword>
<evidence type="ECO:0000256" key="3">
    <source>
        <dbReference type="ARBA" id="ARBA00022525"/>
    </source>
</evidence>
<keyword evidence="4" id="KW-1052">Target cell membrane</keyword>
<protein>
    <submittedName>
        <fullName evidence="11">Toxin 9 isoform c S1</fullName>
    </submittedName>
    <submittedName>
        <fullName evidence="12">Toxin 9 isoform c S2</fullName>
    </submittedName>
</protein>
<dbReference type="EMBL" id="MH754567">
    <property type="protein sequence ID" value="QDC23102.1"/>
    <property type="molecule type" value="mRNA"/>
</dbReference>
<evidence type="ECO:0000256" key="8">
    <source>
        <dbReference type="ARBA" id="ARBA00023157"/>
    </source>
</evidence>
<dbReference type="Pfam" id="PF10530">
    <property type="entry name" value="Toxin_35"/>
    <property type="match status" value="1"/>
</dbReference>
<proteinExistence type="evidence at transcript level"/>
<keyword evidence="3" id="KW-0964">Secreted</keyword>
<dbReference type="InterPro" id="IPR011142">
    <property type="entry name" value="Spider_toxin_CSTX_Knottin_CS"/>
</dbReference>
<name>A0A4Y5UH79_CUPSA</name>
<evidence type="ECO:0000256" key="2">
    <source>
        <dbReference type="ARBA" id="ARBA00004613"/>
    </source>
</evidence>
<organism evidence="12">
    <name type="scientific">Cupiennius salei</name>
    <name type="common">American wandering spider</name>
    <dbReference type="NCBI Taxonomy" id="6928"/>
    <lineage>
        <taxon>Eukaryota</taxon>
        <taxon>Metazoa</taxon>
        <taxon>Ecdysozoa</taxon>
        <taxon>Arthropoda</taxon>
        <taxon>Chelicerata</taxon>
        <taxon>Arachnida</taxon>
        <taxon>Araneae</taxon>
        <taxon>Araneomorphae</taxon>
        <taxon>Entelegynae</taxon>
        <taxon>Lycosoidea</taxon>
        <taxon>Ctenidae</taxon>
        <taxon>Cupiennius</taxon>
    </lineage>
</organism>
<dbReference type="GO" id="GO:0090729">
    <property type="term" value="F:toxin activity"/>
    <property type="evidence" value="ECO:0007669"/>
    <property type="project" value="UniProtKB-KW"/>
</dbReference>
<evidence type="ECO:0000313" key="11">
    <source>
        <dbReference type="EMBL" id="QDC23101.1"/>
    </source>
</evidence>
<evidence type="ECO:0000256" key="4">
    <source>
        <dbReference type="ARBA" id="ARBA00022537"/>
    </source>
</evidence>
<keyword evidence="10" id="KW-0732">Signal</keyword>
<dbReference type="AlphaFoldDB" id="A0A4Y5UH79"/>
<sequence precursor="true">MKVLVICAVLFLAIFSNSSAETEDDFLEDESFQADDVIPFLASEQVRKDDKNCIPKHHECTNDKKNCCKKGLLKLKCQCFTVADEKGTPSERCACGRPLLHKIAYTGTKMIKGLL</sequence>
<evidence type="ECO:0000256" key="7">
    <source>
        <dbReference type="ARBA" id="ARBA00023136"/>
    </source>
</evidence>
<feature type="signal peptide" evidence="10">
    <location>
        <begin position="1"/>
        <end position="20"/>
    </location>
</feature>
<keyword evidence="7" id="KW-0472">Membrane</keyword>
<keyword evidence="5" id="KW-0800">Toxin</keyword>
<evidence type="ECO:0000256" key="9">
    <source>
        <dbReference type="ARBA" id="ARBA00023298"/>
    </source>
</evidence>
<accession>A0A4Y5UH79</accession>
<dbReference type="GO" id="GO:0005576">
    <property type="term" value="C:extracellular region"/>
    <property type="evidence" value="ECO:0007669"/>
    <property type="project" value="UniProtKB-SubCell"/>
</dbReference>
<keyword evidence="9" id="KW-1053">Target membrane</keyword>
<evidence type="ECO:0000256" key="1">
    <source>
        <dbReference type="ARBA" id="ARBA00004175"/>
    </source>
</evidence>
<evidence type="ECO:0000256" key="6">
    <source>
        <dbReference type="ARBA" id="ARBA00022699"/>
    </source>
</evidence>
<reference evidence="12" key="1">
    <citation type="journal article" date="2019" name="Toxins">
        <title>The dual prey-inactivation strategy of spiders-in-depth venomic analysis of Cupiennius salei.</title>
        <authorList>
            <person name="Kuhn-Nentwig L."/>
            <person name="Langenegger N."/>
            <person name="Heller M."/>
            <person name="Koua D."/>
            <person name="Nentwig W."/>
        </authorList>
    </citation>
    <scope>NUCLEOTIDE SEQUENCE</scope>
    <source>
        <tissue evidence="12">Venom gland</tissue>
    </source>
</reference>
<dbReference type="EMBL" id="MH754566">
    <property type="protein sequence ID" value="QDC23101.1"/>
    <property type="molecule type" value="mRNA"/>
</dbReference>